<feature type="domain" description="WGR" evidence="3">
    <location>
        <begin position="1"/>
        <end position="94"/>
    </location>
</feature>
<dbReference type="InterPro" id="IPR036930">
    <property type="entry name" value="WGR_dom_sf"/>
</dbReference>
<gene>
    <name evidence="4" type="ORF">MiSe_47690</name>
</gene>
<dbReference type="InterPro" id="IPR016024">
    <property type="entry name" value="ARM-type_fold"/>
</dbReference>
<proteinExistence type="predicted"/>
<dbReference type="PROSITE" id="PS51977">
    <property type="entry name" value="WGR"/>
    <property type="match status" value="1"/>
</dbReference>
<dbReference type="InterPro" id="IPR011989">
    <property type="entry name" value="ARM-like"/>
</dbReference>
<dbReference type="Pfam" id="PF05406">
    <property type="entry name" value="WGR"/>
    <property type="match status" value="1"/>
</dbReference>
<accession>A0AAV3XES9</accession>
<dbReference type="Proteomes" id="UP001050975">
    <property type="component" value="Unassembled WGS sequence"/>
</dbReference>
<dbReference type="SMART" id="SM00773">
    <property type="entry name" value="WGR"/>
    <property type="match status" value="1"/>
</dbReference>
<dbReference type="Gene3D" id="2.20.140.10">
    <property type="entry name" value="WGR domain"/>
    <property type="match status" value="1"/>
</dbReference>
<dbReference type="Gene3D" id="1.25.10.10">
    <property type="entry name" value="Leucine-rich Repeat Variant"/>
    <property type="match status" value="1"/>
</dbReference>
<reference evidence="4" key="1">
    <citation type="submission" date="2019-10" db="EMBL/GenBank/DDBJ databases">
        <title>Draft genome sequece of Microseira wollei NIES-4236.</title>
        <authorList>
            <person name="Yamaguchi H."/>
            <person name="Suzuki S."/>
            <person name="Kawachi M."/>
        </authorList>
    </citation>
    <scope>NUCLEOTIDE SEQUENCE</scope>
    <source>
        <strain evidence="4">NIES-4236</strain>
    </source>
</reference>
<dbReference type="CDD" id="cd07998">
    <property type="entry name" value="WGR_DNA_ligase"/>
    <property type="match status" value="1"/>
</dbReference>
<protein>
    <recommendedName>
        <fullName evidence="3">WGR domain-containing protein</fullName>
    </recommendedName>
</protein>
<keyword evidence="2" id="KW-0605">Phycobilisome</keyword>
<keyword evidence="5" id="KW-1185">Reference proteome</keyword>
<dbReference type="GO" id="GO:0030089">
    <property type="term" value="C:phycobilisome"/>
    <property type="evidence" value="ECO:0007669"/>
    <property type="project" value="UniProtKB-KW"/>
</dbReference>
<dbReference type="SUPFAM" id="SSF48371">
    <property type="entry name" value="ARM repeat"/>
    <property type="match status" value="1"/>
</dbReference>
<name>A0AAV3XES9_9CYAN</name>
<dbReference type="RefSeq" id="WP_226585730.1">
    <property type="nucleotide sequence ID" value="NZ_BLAY01000080.1"/>
</dbReference>
<evidence type="ECO:0000256" key="1">
    <source>
        <dbReference type="ARBA" id="ARBA00022549"/>
    </source>
</evidence>
<organism evidence="4 5">
    <name type="scientific">Microseira wollei NIES-4236</name>
    <dbReference type="NCBI Taxonomy" id="2530354"/>
    <lineage>
        <taxon>Bacteria</taxon>
        <taxon>Bacillati</taxon>
        <taxon>Cyanobacteriota</taxon>
        <taxon>Cyanophyceae</taxon>
        <taxon>Oscillatoriophycideae</taxon>
        <taxon>Aerosakkonematales</taxon>
        <taxon>Aerosakkonemataceae</taxon>
        <taxon>Microseira</taxon>
    </lineage>
</organism>
<sequence length="479" mass="55379">MQLIKRTTLHYQEGTSDKVYEVDLCQTGENRYVVNFCYGRRGANLKEGVKTTQAVPLAEAEKVFAKLVAEKTKKGYQDVSTPPLEETLAKPEKPATRQEAILNRLANQSPSKWPLERAIWRAGELKIPEATPLIIPLIGSGDALRDYCIAWALGWCGGEGAVPALVRLRSNNKTPEFVSIIAFEALLKLADAQTKAGWQSEMIENLPPELTSAKSADEFSHTLRTYLNNGDYKRFALLDTIYQIDNENVRPALIDILKTAPLRPNYFLRFRHIFKMAEYRHDAEVFAILAYRFEKQGATYRSDSYAVRNFGSLRKYESKYNNSTSRWETIESSQFRDYMQRPDARIAYSSHTRDYFLRRVWRTLKTLGELGDTEYVKMAVGVLLQYSDADAETIRQTTVYRWDRSNWNRISFTHNWDAFGGDLTFNHILYENSPRYELKENSKAWRCRDSYKPGDAEPDVREEAFPQLWNNLLNYCDCF</sequence>
<evidence type="ECO:0000259" key="3">
    <source>
        <dbReference type="PROSITE" id="PS51977"/>
    </source>
</evidence>
<dbReference type="InterPro" id="IPR008893">
    <property type="entry name" value="WGR_domain"/>
</dbReference>
<dbReference type="EMBL" id="BLAY01000080">
    <property type="protein sequence ID" value="GET39996.1"/>
    <property type="molecule type" value="Genomic_DNA"/>
</dbReference>
<dbReference type="AlphaFoldDB" id="A0AAV3XES9"/>
<dbReference type="SUPFAM" id="SSF142921">
    <property type="entry name" value="WGR domain-like"/>
    <property type="match status" value="1"/>
</dbReference>
<evidence type="ECO:0000256" key="2">
    <source>
        <dbReference type="ARBA" id="ARBA00022738"/>
    </source>
</evidence>
<evidence type="ECO:0000313" key="5">
    <source>
        <dbReference type="Proteomes" id="UP001050975"/>
    </source>
</evidence>
<evidence type="ECO:0000313" key="4">
    <source>
        <dbReference type="EMBL" id="GET39996.1"/>
    </source>
</evidence>
<keyword evidence="1" id="KW-0042">Antenna complex</keyword>
<comment type="caution">
    <text evidence="4">The sequence shown here is derived from an EMBL/GenBank/DDBJ whole genome shotgun (WGS) entry which is preliminary data.</text>
</comment>